<comment type="caution">
    <text evidence="1">The sequence shown here is derived from an EMBL/GenBank/DDBJ whole genome shotgun (WGS) entry which is preliminary data.</text>
</comment>
<dbReference type="EMBL" id="CAVMJV010000014">
    <property type="protein sequence ID" value="CAK5052547.1"/>
    <property type="molecule type" value="Genomic_DNA"/>
</dbReference>
<evidence type="ECO:0000313" key="1">
    <source>
        <dbReference type="EMBL" id="CAK5052547.1"/>
    </source>
</evidence>
<protein>
    <submittedName>
        <fullName evidence="1">Uncharacterized protein</fullName>
    </submittedName>
</protein>
<accession>A0ACB0YLL1</accession>
<proteinExistence type="predicted"/>
<reference evidence="1" key="1">
    <citation type="submission" date="2023-11" db="EMBL/GenBank/DDBJ databases">
        <authorList>
            <person name="Poullet M."/>
        </authorList>
    </citation>
    <scope>NUCLEOTIDE SEQUENCE</scope>
    <source>
        <strain evidence="1">E1834</strain>
    </source>
</reference>
<evidence type="ECO:0000313" key="2">
    <source>
        <dbReference type="Proteomes" id="UP001497535"/>
    </source>
</evidence>
<sequence>MSCKYANFVEIKNKWTKIYGKCCDNKCINTTKPNGNCIKGNGYGNIINDENIKYFVRLEGKGDGNTHFQIYAENSFNKPQNCVNYTVYYFEIKCKFEREAKNCTYWMHIGLKNLKSKSNINYFVNLDTIYSPNKHQVLNLSTTFNNNDIFGCGLVYPPTNKLEKKEEFPYVFFTHNGKQLGKGTLLKDNFDSFNPFVDLLCCSAETNFGNDLELKPFIHDISKHLVLQEFY</sequence>
<keyword evidence="2" id="KW-1185">Reference proteome</keyword>
<name>A0ACB0YLL1_MELEN</name>
<gene>
    <name evidence="1" type="ORF">MENTE1834_LOCUS13909</name>
</gene>
<organism evidence="1 2">
    <name type="scientific">Meloidogyne enterolobii</name>
    <name type="common">Root-knot nematode worm</name>
    <name type="synonym">Meloidogyne mayaguensis</name>
    <dbReference type="NCBI Taxonomy" id="390850"/>
    <lineage>
        <taxon>Eukaryota</taxon>
        <taxon>Metazoa</taxon>
        <taxon>Ecdysozoa</taxon>
        <taxon>Nematoda</taxon>
        <taxon>Chromadorea</taxon>
        <taxon>Rhabditida</taxon>
        <taxon>Tylenchina</taxon>
        <taxon>Tylenchomorpha</taxon>
        <taxon>Tylenchoidea</taxon>
        <taxon>Meloidogynidae</taxon>
        <taxon>Meloidogyninae</taxon>
        <taxon>Meloidogyne</taxon>
    </lineage>
</organism>
<dbReference type="Proteomes" id="UP001497535">
    <property type="component" value="Unassembled WGS sequence"/>
</dbReference>